<dbReference type="EMBL" id="FQ311475">
    <property type="protein sequence ID" value="CBQ74066.1"/>
    <property type="molecule type" value="Genomic_DNA"/>
</dbReference>
<feature type="compositionally biased region" description="Basic and acidic residues" evidence="1">
    <location>
        <begin position="226"/>
        <end position="238"/>
    </location>
</feature>
<feature type="region of interest" description="Disordered" evidence="1">
    <location>
        <begin position="91"/>
        <end position="111"/>
    </location>
</feature>
<feature type="region of interest" description="Disordered" evidence="1">
    <location>
        <begin position="1"/>
        <end position="31"/>
    </location>
</feature>
<protein>
    <recommendedName>
        <fullName evidence="4">DUF4913 domain-containing protein</fullName>
    </recommendedName>
</protein>
<accession>A0ABP1TYN8</accession>
<keyword evidence="3" id="KW-1185">Reference proteome</keyword>
<sequence>MMSDWGEDEYTENEGQPSAAADPPRSPGRVFGLDIGGLAGEYVDAAVKASVRKQINNVATSAVDEALTEEMLESLRERAVQAAVAAVTEQVEANDAAEEGQDDEGEAEPEETLYFGSVDEFVREYLRNVYRRAINGRSRVWAARWWEYDEAVIRLEALWRSWEHLRMDPSTGMSVWWRDHADHHMAVLLDPDGPFSSAADADENKSKKGQPLPYAAPPEGLFPDQRQVHETKDGVAREEEPEPPVEEWPG</sequence>
<evidence type="ECO:0000313" key="2">
    <source>
        <dbReference type="EMBL" id="CBQ74066.1"/>
    </source>
</evidence>
<name>A0ABP1TYN8_GLUAR</name>
<feature type="region of interest" description="Disordered" evidence="1">
    <location>
        <begin position="194"/>
        <end position="250"/>
    </location>
</feature>
<feature type="compositionally biased region" description="Acidic residues" evidence="1">
    <location>
        <begin position="239"/>
        <end position="250"/>
    </location>
</feature>
<reference evidence="3" key="2">
    <citation type="submission" date="2010-07" db="EMBL/GenBank/DDBJ databases">
        <title>Complete genome sequence of Arthrobacter arilaitensis (strain DSM 16368 / CIP 108037 / JCM 13566 / Re117).</title>
        <authorList>
            <person name="Genoscope."/>
        </authorList>
    </citation>
    <scope>NUCLEOTIDE SEQUENCE [LARGE SCALE GENOMIC DNA]</scope>
    <source>
        <strain evidence="3">DSM 16368 / CIP 108037 / IAM 15318 / JCM 13566 / Re117</strain>
        <plasmid evidence="3">pRE117-1</plasmid>
    </source>
</reference>
<feature type="compositionally biased region" description="Acidic residues" evidence="1">
    <location>
        <begin position="95"/>
        <end position="111"/>
    </location>
</feature>
<dbReference type="Pfam" id="PF16259">
    <property type="entry name" value="DUF4913"/>
    <property type="match status" value="1"/>
</dbReference>
<organism evidence="2 3">
    <name type="scientific">Glutamicibacter arilaitensis (strain DSM 16368 / CIP 108037 / IAM 15318 / JCM 13566 / NCIMB 14258 / Re117)</name>
    <name type="common">Arthrobacter arilaitensis</name>
    <dbReference type="NCBI Taxonomy" id="861360"/>
    <lineage>
        <taxon>Bacteria</taxon>
        <taxon>Bacillati</taxon>
        <taxon>Actinomycetota</taxon>
        <taxon>Actinomycetes</taxon>
        <taxon>Micrococcales</taxon>
        <taxon>Micrococcaceae</taxon>
        <taxon>Glutamicibacter</taxon>
    </lineage>
</organism>
<keyword evidence="2" id="KW-0614">Plasmid</keyword>
<evidence type="ECO:0008006" key="4">
    <source>
        <dbReference type="Google" id="ProtNLM"/>
    </source>
</evidence>
<evidence type="ECO:0000313" key="3">
    <source>
        <dbReference type="Proteomes" id="UP000006878"/>
    </source>
</evidence>
<gene>
    <name evidence="2" type="ordered locus">AARI_pI00240</name>
</gene>
<dbReference type="GeneID" id="303186962"/>
<feature type="compositionally biased region" description="Acidic residues" evidence="1">
    <location>
        <begin position="1"/>
        <end position="12"/>
    </location>
</feature>
<proteinExistence type="predicted"/>
<dbReference type="Proteomes" id="UP000006878">
    <property type="component" value="Plasmid pRE117-1"/>
</dbReference>
<reference evidence="3" key="1">
    <citation type="journal article" date="2010" name="PLoS ONE">
        <title>The Arthrobacter arilaitensis Re117 genome sequence reveals its genetic adaptation to the surface of cheese.</title>
        <authorList>
            <person name="Monnet C."/>
            <person name="Loux V."/>
            <person name="Gibrat J.F."/>
            <person name="Spinnler E."/>
            <person name="Barbe V."/>
            <person name="Vacherie B."/>
            <person name="Gavory F."/>
            <person name="Gourbeyre E."/>
            <person name="Siguier P."/>
            <person name="Chandler M."/>
            <person name="Elleuch R."/>
            <person name="Irlinger F."/>
            <person name="Vallaeys T."/>
        </authorList>
    </citation>
    <scope>NUCLEOTIDE SEQUENCE</scope>
    <source>
        <strain evidence="3">DSM 16368 / CIP 108037 / IAM 15318 / JCM 13566 / Re117</strain>
    </source>
</reference>
<dbReference type="InterPro" id="IPR032584">
    <property type="entry name" value="DUF4913"/>
</dbReference>
<geneLocation type="plasmid" evidence="2 3">
    <name>pRE117-1</name>
</geneLocation>
<dbReference type="RefSeq" id="WP_013347383.1">
    <property type="nucleotide sequence ID" value="NC_014549.1"/>
</dbReference>
<evidence type="ECO:0000256" key="1">
    <source>
        <dbReference type="SAM" id="MobiDB-lite"/>
    </source>
</evidence>